<dbReference type="EMBL" id="KZ819603">
    <property type="protein sequence ID" value="PWN35173.1"/>
    <property type="molecule type" value="Genomic_DNA"/>
</dbReference>
<keyword evidence="5" id="KW-0560">Oxidoreductase</keyword>
<evidence type="ECO:0000259" key="9">
    <source>
        <dbReference type="Pfam" id="PF01794"/>
    </source>
</evidence>
<name>A0A316VFS9_9BASI</name>
<feature type="domain" description="Ferric oxidoreductase" evidence="9">
    <location>
        <begin position="266"/>
        <end position="383"/>
    </location>
</feature>
<feature type="transmembrane region" description="Helical" evidence="8">
    <location>
        <begin position="161"/>
        <end position="180"/>
    </location>
</feature>
<evidence type="ECO:0000256" key="6">
    <source>
        <dbReference type="ARBA" id="ARBA00023065"/>
    </source>
</evidence>
<dbReference type="InterPro" id="IPR039261">
    <property type="entry name" value="FNR_nucleotide-bd"/>
</dbReference>
<dbReference type="InParanoid" id="A0A316VFS9"/>
<dbReference type="InterPro" id="IPR013130">
    <property type="entry name" value="Fe3_Rdtase_TM_dom"/>
</dbReference>
<keyword evidence="7 8" id="KW-0472">Membrane</keyword>
<dbReference type="SUPFAM" id="SSF52343">
    <property type="entry name" value="Ferredoxin reductase-like, C-terminal NADP-linked domain"/>
    <property type="match status" value="1"/>
</dbReference>
<evidence type="ECO:0000259" key="10">
    <source>
        <dbReference type="Pfam" id="PF08030"/>
    </source>
</evidence>
<dbReference type="SFLD" id="SFLDG01168">
    <property type="entry name" value="Ferric_reductase_subgroup_(FRE"/>
    <property type="match status" value="1"/>
</dbReference>
<proteinExistence type="predicted"/>
<reference evidence="11 12" key="1">
    <citation type="journal article" date="2018" name="Mol. Biol. Evol.">
        <title>Broad Genomic Sampling Reveals a Smut Pathogenic Ancestry of the Fungal Clade Ustilaginomycotina.</title>
        <authorList>
            <person name="Kijpornyongpan T."/>
            <person name="Mondo S.J."/>
            <person name="Barry K."/>
            <person name="Sandor L."/>
            <person name="Lee J."/>
            <person name="Lipzen A."/>
            <person name="Pangilinan J."/>
            <person name="LaButti K."/>
            <person name="Hainaut M."/>
            <person name="Henrissat B."/>
            <person name="Grigoriev I.V."/>
            <person name="Spatafora J.W."/>
            <person name="Aime M.C."/>
        </authorList>
    </citation>
    <scope>NUCLEOTIDE SEQUENCE [LARGE SCALE GENOMIC DNA]</scope>
    <source>
        <strain evidence="11 12">MCA 3882</strain>
    </source>
</reference>
<dbReference type="GO" id="GO:0000293">
    <property type="term" value="F:ferric-chelate reductase activity"/>
    <property type="evidence" value="ECO:0007669"/>
    <property type="project" value="UniProtKB-ARBA"/>
</dbReference>
<dbReference type="GO" id="GO:0006879">
    <property type="term" value="P:intracellular iron ion homeostasis"/>
    <property type="evidence" value="ECO:0007669"/>
    <property type="project" value="TreeGrafter"/>
</dbReference>
<feature type="domain" description="Ferric reductase NAD binding" evidence="10">
    <location>
        <begin position="630"/>
        <end position="687"/>
    </location>
</feature>
<dbReference type="GO" id="GO:0015677">
    <property type="term" value="P:copper ion import"/>
    <property type="evidence" value="ECO:0007669"/>
    <property type="project" value="TreeGrafter"/>
</dbReference>
<keyword evidence="6" id="KW-0406">Ion transport</keyword>
<gene>
    <name evidence="11" type="ORF">FA14DRAFT_189168</name>
</gene>
<dbReference type="STRING" id="1280837.A0A316VFS9"/>
<dbReference type="InterPro" id="IPR013121">
    <property type="entry name" value="Fe_red_NAD-bd_6"/>
</dbReference>
<feature type="transmembrane region" description="Helical" evidence="8">
    <location>
        <begin position="367"/>
        <end position="387"/>
    </location>
</feature>
<evidence type="ECO:0000256" key="8">
    <source>
        <dbReference type="SAM" id="Phobius"/>
    </source>
</evidence>
<evidence type="ECO:0000256" key="4">
    <source>
        <dbReference type="ARBA" id="ARBA00022989"/>
    </source>
</evidence>
<evidence type="ECO:0000256" key="7">
    <source>
        <dbReference type="ARBA" id="ARBA00023136"/>
    </source>
</evidence>
<dbReference type="GO" id="GO:0005886">
    <property type="term" value="C:plasma membrane"/>
    <property type="evidence" value="ECO:0007669"/>
    <property type="project" value="TreeGrafter"/>
</dbReference>
<organism evidence="11 12">
    <name type="scientific">Meira miltonrushii</name>
    <dbReference type="NCBI Taxonomy" id="1280837"/>
    <lineage>
        <taxon>Eukaryota</taxon>
        <taxon>Fungi</taxon>
        <taxon>Dikarya</taxon>
        <taxon>Basidiomycota</taxon>
        <taxon>Ustilaginomycotina</taxon>
        <taxon>Exobasidiomycetes</taxon>
        <taxon>Exobasidiales</taxon>
        <taxon>Brachybasidiaceae</taxon>
        <taxon>Meira</taxon>
    </lineage>
</organism>
<keyword evidence="2" id="KW-0813">Transport</keyword>
<protein>
    <submittedName>
        <fullName evidence="11">Uncharacterized protein</fullName>
    </submittedName>
</protein>
<dbReference type="CDD" id="cd06186">
    <property type="entry name" value="NOX_Duox_like_FAD_NADP"/>
    <property type="match status" value="1"/>
</dbReference>
<dbReference type="RefSeq" id="XP_025355475.1">
    <property type="nucleotide sequence ID" value="XM_025501704.1"/>
</dbReference>
<dbReference type="InterPro" id="IPR051410">
    <property type="entry name" value="Ferric/Cupric_Reductase"/>
</dbReference>
<feature type="transmembrane region" description="Helical" evidence="8">
    <location>
        <begin position="262"/>
        <end position="283"/>
    </location>
</feature>
<dbReference type="Pfam" id="PF01794">
    <property type="entry name" value="Ferric_reduct"/>
    <property type="match status" value="1"/>
</dbReference>
<feature type="transmembrane region" description="Helical" evidence="8">
    <location>
        <begin position="335"/>
        <end position="355"/>
    </location>
</feature>
<evidence type="ECO:0000313" key="12">
    <source>
        <dbReference type="Proteomes" id="UP000245771"/>
    </source>
</evidence>
<feature type="transmembrane region" description="Helical" evidence="8">
    <location>
        <begin position="221"/>
        <end position="242"/>
    </location>
</feature>
<evidence type="ECO:0000256" key="1">
    <source>
        <dbReference type="ARBA" id="ARBA00004141"/>
    </source>
</evidence>
<dbReference type="AlphaFoldDB" id="A0A316VFS9"/>
<dbReference type="OrthoDB" id="4494341at2759"/>
<feature type="transmembrane region" description="Helical" evidence="8">
    <location>
        <begin position="304"/>
        <end position="323"/>
    </location>
</feature>
<keyword evidence="12" id="KW-1185">Reference proteome</keyword>
<evidence type="ECO:0000256" key="5">
    <source>
        <dbReference type="ARBA" id="ARBA00023002"/>
    </source>
</evidence>
<evidence type="ECO:0000256" key="2">
    <source>
        <dbReference type="ARBA" id="ARBA00022448"/>
    </source>
</evidence>
<dbReference type="PANTHER" id="PTHR32361">
    <property type="entry name" value="FERRIC/CUPRIC REDUCTASE TRANSMEMBRANE COMPONENT"/>
    <property type="match status" value="1"/>
</dbReference>
<dbReference type="GO" id="GO:0006826">
    <property type="term" value="P:iron ion transport"/>
    <property type="evidence" value="ECO:0007669"/>
    <property type="project" value="TreeGrafter"/>
</dbReference>
<accession>A0A316VFS9</accession>
<sequence>MDMSGGRPGSGLIGYGINMYKPYCASACHDSIPLKMHCEDGSDTMPMSDGEAPMPSAECISTSTPFLQSVAYCVDQKCPSSLTLDARNHWWTYNMIGRKLDQPKPNITYEQALQSIKFSPPTATLSSDGVLNSPVLVNDTEYVSNYHASLSFQGAEQAHSATSIALIFICILGPISYSLLQTYLKVPSQVSQKLNFDAWRSPQYRFKLPIIGKSTARLPTYGQMLAVALIWIVNIILSSVGYRSYQPNAWFSSARLEILTYVTNRTGVLSFVNIVLLIIYAGRNNPLLMATNWSRSTYILLHKHVAVIATITACLHSAIYLQIKLANGTLSVEQVLPYWIMGIVGTLAMTVLLPLSVKSIRNAMYEIFLIVHILFAILALIGCWYHIIFRFQHQWGYETWLYVAFAVWGAERAVRIGRLLMYSGWEKAIVVPLDEDYLKIIVPTAQQSPFEGGVIYAYFPTLSWRPWESHPFSVAGPALEWMTPAESKTVKENVASSPDLCEKGIIQLDKTQDGNLTREAEITQESPALKSDDTDLLATEHVEKYEKDWHISNAVSINRGITFFVRVRNGTTKRLAEKAKQPRAQNAKACTLPVLLEGAYDRGEIGSYSTHGIFATKLQTGLSLTKTTQFSKVVCIAGGVGITALMPMLHKAARAQDAHLPTVSLHWSSRSAALVDTISLMLKVSSKAVVNETERRGKVGLLSSHFVIGQRLEASEVLEEEIKGAKSDECQILILVCAPSDMAKVYQTRVAAYRRSGYALTYHEEQFTW</sequence>
<dbReference type="Gene3D" id="3.40.50.80">
    <property type="entry name" value="Nucleotide-binding domain of ferredoxin-NADP reductase (FNR) module"/>
    <property type="match status" value="1"/>
</dbReference>
<dbReference type="GeneID" id="37023485"/>
<evidence type="ECO:0000256" key="3">
    <source>
        <dbReference type="ARBA" id="ARBA00022692"/>
    </source>
</evidence>
<dbReference type="SFLD" id="SFLDS00052">
    <property type="entry name" value="Ferric_Reductase_Domain"/>
    <property type="match status" value="1"/>
</dbReference>
<keyword evidence="4 8" id="KW-1133">Transmembrane helix</keyword>
<comment type="subcellular location">
    <subcellularLocation>
        <location evidence="1">Membrane</location>
        <topology evidence="1">Multi-pass membrane protein</topology>
    </subcellularLocation>
</comment>
<dbReference type="PANTHER" id="PTHR32361:SF9">
    <property type="entry name" value="FERRIC REDUCTASE TRANSMEMBRANE COMPONENT 3-RELATED"/>
    <property type="match status" value="1"/>
</dbReference>
<keyword evidence="3 8" id="KW-0812">Transmembrane</keyword>
<evidence type="ECO:0000313" key="11">
    <source>
        <dbReference type="EMBL" id="PWN35173.1"/>
    </source>
</evidence>
<dbReference type="Pfam" id="PF08030">
    <property type="entry name" value="NAD_binding_6"/>
    <property type="match status" value="1"/>
</dbReference>
<dbReference type="Proteomes" id="UP000245771">
    <property type="component" value="Unassembled WGS sequence"/>
</dbReference>